<dbReference type="AlphaFoldDB" id="A0A7E4VR00"/>
<dbReference type="WBParaSite" id="Pan_g23109.t1">
    <property type="protein sequence ID" value="Pan_g23109.t1"/>
    <property type="gene ID" value="Pan_g23109"/>
</dbReference>
<dbReference type="Gene3D" id="2.130.10.30">
    <property type="entry name" value="Regulator of chromosome condensation 1/beta-lactamase-inhibitor protein II"/>
    <property type="match status" value="1"/>
</dbReference>
<sequence length="357" mass="40248">MMHQQTTVDGDKKKLEIKRRRLYVHSKEADARDAFGGICFDTSVVFPYTFSDENGRQALMLYDLFGSNCYELFDFGLKDVVSILGCDKAVLFQLEGNPDVLDGAKYVVFQMVQRALITFEPDAFHVRARYVPVKNNKHLKNYTNMLDLTAQPFRRTVLKLVASNNEGCFATAYDFYIYRRHPTDPSKTNMYIMDVEFNGFTPKQVTLDFLIIDAVAGQNHVVLLDDKGRLHVHGIGLHGELGLGASTTKAEKDFILNESIAEQIPDGIAKIVACNHFNAVLSRNGDVFVWGWNRSYGDLPGVDKSVYFDPMPLDLTENATDIELHGATFTVALENTKLRYRRPITHAPISGLLDTEC</sequence>
<dbReference type="Proteomes" id="UP000492821">
    <property type="component" value="Unassembled WGS sequence"/>
</dbReference>
<name>A0A7E4VR00_PANRE</name>
<organism evidence="1 2">
    <name type="scientific">Panagrellus redivivus</name>
    <name type="common">Microworm</name>
    <dbReference type="NCBI Taxonomy" id="6233"/>
    <lineage>
        <taxon>Eukaryota</taxon>
        <taxon>Metazoa</taxon>
        <taxon>Ecdysozoa</taxon>
        <taxon>Nematoda</taxon>
        <taxon>Chromadorea</taxon>
        <taxon>Rhabditida</taxon>
        <taxon>Tylenchina</taxon>
        <taxon>Panagrolaimomorpha</taxon>
        <taxon>Panagrolaimoidea</taxon>
        <taxon>Panagrolaimidae</taxon>
        <taxon>Panagrellus</taxon>
    </lineage>
</organism>
<proteinExistence type="predicted"/>
<accession>A0A7E4VR00</accession>
<evidence type="ECO:0000313" key="2">
    <source>
        <dbReference type="WBParaSite" id="Pan_g23109.t1"/>
    </source>
</evidence>
<reference evidence="2" key="2">
    <citation type="submission" date="2020-10" db="UniProtKB">
        <authorList>
            <consortium name="WormBaseParasite"/>
        </authorList>
    </citation>
    <scope>IDENTIFICATION</scope>
</reference>
<dbReference type="InterPro" id="IPR009091">
    <property type="entry name" value="RCC1/BLIP-II"/>
</dbReference>
<evidence type="ECO:0000313" key="1">
    <source>
        <dbReference type="Proteomes" id="UP000492821"/>
    </source>
</evidence>
<keyword evidence="1" id="KW-1185">Reference proteome</keyword>
<protein>
    <submittedName>
        <fullName evidence="2">Regulator of chromosome condensation (RCC1) family protein</fullName>
    </submittedName>
</protein>
<reference evidence="1" key="1">
    <citation type="journal article" date="2013" name="Genetics">
        <title>The draft genome and transcriptome of Panagrellus redivivus are shaped by the harsh demands of a free-living lifestyle.</title>
        <authorList>
            <person name="Srinivasan J."/>
            <person name="Dillman A.R."/>
            <person name="Macchietto M.G."/>
            <person name="Heikkinen L."/>
            <person name="Lakso M."/>
            <person name="Fracchia K.M."/>
            <person name="Antoshechkin I."/>
            <person name="Mortazavi A."/>
            <person name="Wong G."/>
            <person name="Sternberg P.W."/>
        </authorList>
    </citation>
    <scope>NUCLEOTIDE SEQUENCE [LARGE SCALE GENOMIC DNA]</scope>
    <source>
        <strain evidence="1">MT8872</strain>
    </source>
</reference>
<dbReference type="SUPFAM" id="SSF50985">
    <property type="entry name" value="RCC1/BLIP-II"/>
    <property type="match status" value="1"/>
</dbReference>